<name>A0A9P8JS69_AURME</name>
<comment type="subunit">
    <text evidence="15">Component of the PEX2-PEX10-PEX12 retrotranslocation channel, composed of PEX2, PEX10 and PEX12.</text>
</comment>
<dbReference type="EMBL" id="JAHFXS010001977">
    <property type="protein sequence ID" value="KAG9974548.1"/>
    <property type="molecule type" value="Genomic_DNA"/>
</dbReference>
<organism evidence="19 20">
    <name type="scientific">Aureobasidium melanogenum</name>
    <name type="common">Aureobasidium pullulans var. melanogenum</name>
    <dbReference type="NCBI Taxonomy" id="46634"/>
    <lineage>
        <taxon>Eukaryota</taxon>
        <taxon>Fungi</taxon>
        <taxon>Dikarya</taxon>
        <taxon>Ascomycota</taxon>
        <taxon>Pezizomycotina</taxon>
        <taxon>Dothideomycetes</taxon>
        <taxon>Dothideomycetidae</taxon>
        <taxon>Dothideales</taxon>
        <taxon>Saccotheciaceae</taxon>
        <taxon>Aureobasidium</taxon>
    </lineage>
</organism>
<feature type="compositionally biased region" description="Basic and acidic residues" evidence="16">
    <location>
        <begin position="615"/>
        <end position="635"/>
    </location>
</feature>
<feature type="compositionally biased region" description="Basic and acidic residues" evidence="16">
    <location>
        <begin position="45"/>
        <end position="54"/>
    </location>
</feature>
<evidence type="ECO:0000256" key="7">
    <source>
        <dbReference type="ARBA" id="ARBA00022723"/>
    </source>
</evidence>
<dbReference type="InterPro" id="IPR017375">
    <property type="entry name" value="PEX12"/>
</dbReference>
<gene>
    <name evidence="19" type="ORF">KCU98_g11917</name>
</gene>
<comment type="pathway">
    <text evidence="2">Protein modification; protein ubiquitination.</text>
</comment>
<evidence type="ECO:0000256" key="10">
    <source>
        <dbReference type="ARBA" id="ARBA00022927"/>
    </source>
</evidence>
<keyword evidence="11" id="KW-1133">Transmembrane helix</keyword>
<feature type="compositionally biased region" description="Low complexity" evidence="16">
    <location>
        <begin position="594"/>
        <end position="607"/>
    </location>
</feature>
<feature type="domain" description="Pex N-terminal" evidence="18">
    <location>
        <begin position="303"/>
        <end position="569"/>
    </location>
</feature>
<evidence type="ECO:0000256" key="11">
    <source>
        <dbReference type="ARBA" id="ARBA00022989"/>
    </source>
</evidence>
<comment type="similarity">
    <text evidence="3">Belongs to the pex2/pex10/pex12 family.</text>
</comment>
<comment type="subcellular location">
    <subcellularLocation>
        <location evidence="1">Peroxisome membrane</location>
        <topology evidence="1">Multi-pass membrane protein</topology>
    </subcellularLocation>
</comment>
<keyword evidence="5" id="KW-0813">Transport</keyword>
<evidence type="ECO:0000256" key="5">
    <source>
        <dbReference type="ARBA" id="ARBA00022448"/>
    </source>
</evidence>
<reference evidence="19" key="1">
    <citation type="journal article" date="2021" name="J Fungi (Basel)">
        <title>Virulence traits and population genomics of the black yeast Aureobasidium melanogenum.</title>
        <authorList>
            <person name="Cernosa A."/>
            <person name="Sun X."/>
            <person name="Gostincar C."/>
            <person name="Fang C."/>
            <person name="Gunde-Cimerman N."/>
            <person name="Song Z."/>
        </authorList>
    </citation>
    <scope>NUCLEOTIDE SEQUENCE</scope>
    <source>
        <strain evidence="19">EXF-9298</strain>
    </source>
</reference>
<dbReference type="PANTHER" id="PTHR12888:SF0">
    <property type="entry name" value="PEROXISOME ASSEMBLY PROTEIN 12"/>
    <property type="match status" value="1"/>
</dbReference>
<keyword evidence="8" id="KW-0863">Zinc-finger</keyword>
<dbReference type="Proteomes" id="UP000729357">
    <property type="component" value="Unassembled WGS sequence"/>
</dbReference>
<evidence type="ECO:0000256" key="3">
    <source>
        <dbReference type="ARBA" id="ARBA00008704"/>
    </source>
</evidence>
<protein>
    <recommendedName>
        <fullName evidence="4">Peroxisome assembly protein 12</fullName>
    </recommendedName>
    <alternativeName>
        <fullName evidence="14">Peroxin-12</fullName>
    </alternativeName>
</protein>
<evidence type="ECO:0000256" key="2">
    <source>
        <dbReference type="ARBA" id="ARBA00004906"/>
    </source>
</evidence>
<comment type="caution">
    <text evidence="19">The sequence shown here is derived from an EMBL/GenBank/DDBJ whole genome shotgun (WGS) entry which is preliminary data.</text>
</comment>
<evidence type="ECO:0000256" key="8">
    <source>
        <dbReference type="ARBA" id="ARBA00022771"/>
    </source>
</evidence>
<accession>A0A9P8JS69</accession>
<dbReference type="GO" id="GO:1990429">
    <property type="term" value="C:peroxisomal importomer complex"/>
    <property type="evidence" value="ECO:0007669"/>
    <property type="project" value="TreeGrafter"/>
</dbReference>
<keyword evidence="13" id="KW-0576">Peroxisome</keyword>
<dbReference type="GO" id="GO:0016562">
    <property type="term" value="P:protein import into peroxisome matrix, receptor recycling"/>
    <property type="evidence" value="ECO:0007669"/>
    <property type="project" value="UniProtKB-ARBA"/>
</dbReference>
<dbReference type="SUPFAM" id="SSF57850">
    <property type="entry name" value="RING/U-box"/>
    <property type="match status" value="1"/>
</dbReference>
<evidence type="ECO:0000256" key="12">
    <source>
        <dbReference type="ARBA" id="ARBA00023136"/>
    </source>
</evidence>
<dbReference type="GO" id="GO:0005778">
    <property type="term" value="C:peroxisomal membrane"/>
    <property type="evidence" value="ECO:0007669"/>
    <property type="project" value="UniProtKB-SubCell"/>
</dbReference>
<feature type="region of interest" description="Disordered" evidence="16">
    <location>
        <begin position="587"/>
        <end position="639"/>
    </location>
</feature>
<evidence type="ECO:0000256" key="9">
    <source>
        <dbReference type="ARBA" id="ARBA00022833"/>
    </source>
</evidence>
<evidence type="ECO:0000256" key="13">
    <source>
        <dbReference type="ARBA" id="ARBA00023140"/>
    </source>
</evidence>
<dbReference type="GO" id="GO:0004842">
    <property type="term" value="F:ubiquitin-protein transferase activity"/>
    <property type="evidence" value="ECO:0007669"/>
    <property type="project" value="TreeGrafter"/>
</dbReference>
<dbReference type="InterPro" id="IPR013083">
    <property type="entry name" value="Znf_RING/FYVE/PHD"/>
</dbReference>
<evidence type="ECO:0000256" key="15">
    <source>
        <dbReference type="ARBA" id="ARBA00034505"/>
    </source>
</evidence>
<keyword evidence="6" id="KW-0812">Transmembrane</keyword>
<evidence type="ECO:0000256" key="6">
    <source>
        <dbReference type="ARBA" id="ARBA00022692"/>
    </source>
</evidence>
<dbReference type="InterPro" id="IPR006845">
    <property type="entry name" value="Pex_N"/>
</dbReference>
<evidence type="ECO:0000313" key="20">
    <source>
        <dbReference type="Proteomes" id="UP000729357"/>
    </source>
</evidence>
<feature type="non-terminal residue" evidence="19">
    <location>
        <position position="743"/>
    </location>
</feature>
<feature type="domain" description="Zinc finger C3HC4 RING-type" evidence="17">
    <location>
        <begin position="657"/>
        <end position="688"/>
    </location>
</feature>
<evidence type="ECO:0000259" key="18">
    <source>
        <dbReference type="Pfam" id="PF04757"/>
    </source>
</evidence>
<keyword evidence="7" id="KW-0479">Metal-binding</keyword>
<evidence type="ECO:0000256" key="14">
    <source>
        <dbReference type="ARBA" id="ARBA00029692"/>
    </source>
</evidence>
<evidence type="ECO:0000256" key="16">
    <source>
        <dbReference type="SAM" id="MobiDB-lite"/>
    </source>
</evidence>
<feature type="region of interest" description="Disordered" evidence="16">
    <location>
        <begin position="45"/>
        <end position="75"/>
    </location>
</feature>
<dbReference type="Pfam" id="PF04757">
    <property type="entry name" value="Pex2_Pex12"/>
    <property type="match status" value="1"/>
</dbReference>
<dbReference type="PANTHER" id="PTHR12888">
    <property type="entry name" value="PEROXISOME ASSEMBLY PROTEIN 12 PEROXIN-12"/>
    <property type="match status" value="1"/>
</dbReference>
<dbReference type="GO" id="GO:0008270">
    <property type="term" value="F:zinc ion binding"/>
    <property type="evidence" value="ECO:0007669"/>
    <property type="project" value="UniProtKB-KW"/>
</dbReference>
<evidence type="ECO:0000313" key="19">
    <source>
        <dbReference type="EMBL" id="KAG9974548.1"/>
    </source>
</evidence>
<keyword evidence="10" id="KW-0653">Protein transport</keyword>
<dbReference type="AlphaFoldDB" id="A0A9P8JS69"/>
<sequence>MNFQLFENFALPPDSRMDIEIHENFSLPPGDQDNPNTFSAKREGDLALADERPAKRPSLSESDRTEGVTEGQTLLKRPRLSQSVLNRGVKILVEHYKLDKGQEENLRLRAKEHNLGDDHRVLIGIIDTWQSHDELWVSFDGKKSQLHFDSPKPGKSKDVLRMKPVFRQYVKWLASFDHLFQVGLMKPKPFDDHAKAKIHAERHNAYIKAATKVLARFPGLILERHPDPDKPMHRIKLHVPKWSAFPFKDNEPMLPDNPLKQLFKKLCSKKDEDKTTATMEFMTNLQSGLDEQKPSLFELLSEQQLGALIPPSLRYLLAIATHRYPRYLLRILNSFDELYAFLSLLVERHYLRTYGGGFTENFYGLKRERVLLTKGHEIPRAALGAPEQVRETLKLRNSDVWKNLAVMVMLPYTKRKLDEHYDIHAASANILGPAFRGDALPENATYRQRIFHYYKWFLRKVYPSVNAAYYFALLAFNLAYLFDTSKYHNPFFWLIGTRIRRMNQADYQAIAAAAAPAPAVPGAKPSTSQSLFSPRTLTHTVYPRLLSSLKILLPTSIFALKFLEWWHASDFARQLSRKAAEGLELPAPTISGIPKTPSAASTTPSKSGVTFATTDDEKSSDKEANGEKDDKEKPKAPISATTNLPIFTVPPVSGLACPICLSAIQTPTAAQTGYVFCYTCIFRWLEGEHPRQIAFMQGGNTEENWKDESGGNREGSWEDGRGRCAVSGRRLLGGSGGLRRVMV</sequence>
<dbReference type="Gene3D" id="3.30.40.10">
    <property type="entry name" value="Zinc/RING finger domain, C3HC4 (zinc finger)"/>
    <property type="match status" value="1"/>
</dbReference>
<keyword evidence="20" id="KW-1185">Reference proteome</keyword>
<evidence type="ECO:0000256" key="1">
    <source>
        <dbReference type="ARBA" id="ARBA00004585"/>
    </source>
</evidence>
<keyword evidence="9" id="KW-0862">Zinc</keyword>
<evidence type="ECO:0000256" key="4">
    <source>
        <dbReference type="ARBA" id="ARBA00018980"/>
    </source>
</evidence>
<reference evidence="19" key="2">
    <citation type="submission" date="2021-08" db="EMBL/GenBank/DDBJ databases">
        <authorList>
            <person name="Gostincar C."/>
            <person name="Sun X."/>
            <person name="Song Z."/>
            <person name="Gunde-Cimerman N."/>
        </authorList>
    </citation>
    <scope>NUCLEOTIDE SEQUENCE</scope>
    <source>
        <strain evidence="19">EXF-9298</strain>
    </source>
</reference>
<dbReference type="InterPro" id="IPR018957">
    <property type="entry name" value="Znf_C3HC4_RING-type"/>
</dbReference>
<dbReference type="GO" id="GO:0006513">
    <property type="term" value="P:protein monoubiquitination"/>
    <property type="evidence" value="ECO:0007669"/>
    <property type="project" value="TreeGrafter"/>
</dbReference>
<dbReference type="Pfam" id="PF00097">
    <property type="entry name" value="zf-C3HC4"/>
    <property type="match status" value="1"/>
</dbReference>
<proteinExistence type="inferred from homology"/>
<keyword evidence="12" id="KW-0472">Membrane</keyword>
<evidence type="ECO:0000259" key="17">
    <source>
        <dbReference type="Pfam" id="PF00097"/>
    </source>
</evidence>